<dbReference type="SUPFAM" id="SSF51905">
    <property type="entry name" value="FAD/NAD(P)-binding domain"/>
    <property type="match status" value="1"/>
</dbReference>
<sequence length="449" mass="47313">MTGRSLTRVPLRSDDADVLVVGAGVAGLAATRRLEEAGLTVELLEAEVTAGGRIGSEIVDGFTVDHGLQWLNPAGPELAAHVDLDALGLESFLPGVELLVASGPEVSDVRRVTNPRRAPQHLLSTLRSGLAADAADVREVWALRRWWSGHDQPTGSPDATWLDALDAGGLEGRPRIAAERLLEAVTLENTRDSRIRERASAAEVARRRLADLARGSFALPAAGMVTLPVVMAGALQRPVRTEWPVDSLVRRGGAWEVRGPAGVLRAPAVLLATPADAASDLLHGSGSTAALLPHLGWHGATTWWFTADEAPTDSTALRVDVRPHRGPVVVSAVVSNVAPEYSESGRPLVAATVLWRSGHPEGEEAAVRVHLSELWDTPAFGWELVARQDIPHGMPALPPTAERVPTRLDHGLYTAGDHSAAARAGGIEGALTAGARAAEVILTAHRSGA</sequence>
<dbReference type="PANTHER" id="PTHR42841">
    <property type="entry name" value="AMINE OXIDASE"/>
    <property type="match status" value="1"/>
</dbReference>
<feature type="domain" description="Amine oxidase" evidence="1">
    <location>
        <begin position="25"/>
        <end position="442"/>
    </location>
</feature>
<evidence type="ECO:0000313" key="2">
    <source>
        <dbReference type="EMBL" id="SNC63582.1"/>
    </source>
</evidence>
<protein>
    <submittedName>
        <fullName evidence="2">Phytoene dehydrogenase-related protein</fullName>
    </submittedName>
</protein>
<dbReference type="PRINTS" id="PR00411">
    <property type="entry name" value="PNDRDTASEI"/>
</dbReference>
<dbReference type="InterPro" id="IPR036188">
    <property type="entry name" value="FAD/NAD-bd_sf"/>
</dbReference>
<dbReference type="GO" id="GO:0016491">
    <property type="term" value="F:oxidoreductase activity"/>
    <property type="evidence" value="ECO:0007669"/>
    <property type="project" value="InterPro"/>
</dbReference>
<dbReference type="InterPro" id="IPR002937">
    <property type="entry name" value="Amino_oxidase"/>
</dbReference>
<accession>A0A212TC33</accession>
<reference evidence="2 3" key="1">
    <citation type="submission" date="2017-06" db="EMBL/GenBank/DDBJ databases">
        <authorList>
            <person name="Kim H.J."/>
            <person name="Triplett B.A."/>
        </authorList>
    </citation>
    <scope>NUCLEOTIDE SEQUENCE [LARGE SCALE GENOMIC DNA]</scope>
    <source>
        <strain evidence="2 3">DSM 22179</strain>
    </source>
</reference>
<dbReference type="OrthoDB" id="9767561at2"/>
<dbReference type="Proteomes" id="UP000198122">
    <property type="component" value="Unassembled WGS sequence"/>
</dbReference>
<evidence type="ECO:0000313" key="3">
    <source>
        <dbReference type="Proteomes" id="UP000198122"/>
    </source>
</evidence>
<evidence type="ECO:0000259" key="1">
    <source>
        <dbReference type="Pfam" id="PF01593"/>
    </source>
</evidence>
<proteinExistence type="predicted"/>
<dbReference type="EMBL" id="FYEZ01000001">
    <property type="protein sequence ID" value="SNC63582.1"/>
    <property type="molecule type" value="Genomic_DNA"/>
</dbReference>
<name>A0A212TC33_9MICO</name>
<gene>
    <name evidence="2" type="ORF">SAMN05445756_0935</name>
</gene>
<keyword evidence="3" id="KW-1185">Reference proteome</keyword>
<organism evidence="2 3">
    <name type="scientific">Kytococcus aerolatus</name>
    <dbReference type="NCBI Taxonomy" id="592308"/>
    <lineage>
        <taxon>Bacteria</taxon>
        <taxon>Bacillati</taxon>
        <taxon>Actinomycetota</taxon>
        <taxon>Actinomycetes</taxon>
        <taxon>Micrococcales</taxon>
        <taxon>Kytococcaceae</taxon>
        <taxon>Kytococcus</taxon>
    </lineage>
</organism>
<dbReference type="Gene3D" id="3.50.50.60">
    <property type="entry name" value="FAD/NAD(P)-binding domain"/>
    <property type="match status" value="1"/>
</dbReference>
<dbReference type="RefSeq" id="WP_088817858.1">
    <property type="nucleotide sequence ID" value="NZ_FYEZ01000001.1"/>
</dbReference>
<dbReference type="AlphaFoldDB" id="A0A212TC33"/>
<dbReference type="Pfam" id="PF01593">
    <property type="entry name" value="Amino_oxidase"/>
    <property type="match status" value="1"/>
</dbReference>